<feature type="region of interest" description="Disordered" evidence="1">
    <location>
        <begin position="458"/>
        <end position="490"/>
    </location>
</feature>
<dbReference type="SUPFAM" id="SSF55979">
    <property type="entry name" value="DNA clamp"/>
    <property type="match status" value="1"/>
</dbReference>
<comment type="caution">
    <text evidence="2">The sequence shown here is derived from an EMBL/GenBank/DDBJ whole genome shotgun (WGS) entry which is preliminary data.</text>
</comment>
<gene>
    <name evidence="2" type="ORF">KP509_36G051100</name>
</gene>
<evidence type="ECO:0000313" key="2">
    <source>
        <dbReference type="EMBL" id="KAH7281506.1"/>
    </source>
</evidence>
<dbReference type="PANTHER" id="PTHR15237">
    <property type="entry name" value="DNA REPAIR PROTEIN RAD9"/>
    <property type="match status" value="1"/>
</dbReference>
<dbReference type="Gene3D" id="3.70.10.10">
    <property type="match status" value="1"/>
</dbReference>
<organism evidence="2 3">
    <name type="scientific">Ceratopteris richardii</name>
    <name type="common">Triangle waterfern</name>
    <dbReference type="NCBI Taxonomy" id="49495"/>
    <lineage>
        <taxon>Eukaryota</taxon>
        <taxon>Viridiplantae</taxon>
        <taxon>Streptophyta</taxon>
        <taxon>Embryophyta</taxon>
        <taxon>Tracheophyta</taxon>
        <taxon>Polypodiopsida</taxon>
        <taxon>Polypodiidae</taxon>
        <taxon>Polypodiales</taxon>
        <taxon>Pteridineae</taxon>
        <taxon>Pteridaceae</taxon>
        <taxon>Parkerioideae</taxon>
        <taxon>Ceratopteris</taxon>
    </lineage>
</organism>
<dbReference type="Pfam" id="PF04139">
    <property type="entry name" value="Rad9"/>
    <property type="match status" value="1"/>
</dbReference>
<feature type="compositionally biased region" description="Acidic residues" evidence="1">
    <location>
        <begin position="465"/>
        <end position="477"/>
    </location>
</feature>
<keyword evidence="3" id="KW-1185">Reference proteome</keyword>
<evidence type="ECO:0008006" key="4">
    <source>
        <dbReference type="Google" id="ProtNLM"/>
    </source>
</evidence>
<dbReference type="OrthoDB" id="60092at2759"/>
<accession>A0A8T2QCU9</accession>
<dbReference type="EMBL" id="CM035441">
    <property type="protein sequence ID" value="KAH7281506.1"/>
    <property type="molecule type" value="Genomic_DNA"/>
</dbReference>
<reference evidence="2" key="1">
    <citation type="submission" date="2021-08" db="EMBL/GenBank/DDBJ databases">
        <title>WGS assembly of Ceratopteris richardii.</title>
        <authorList>
            <person name="Marchant D.B."/>
            <person name="Chen G."/>
            <person name="Jenkins J."/>
            <person name="Shu S."/>
            <person name="Leebens-Mack J."/>
            <person name="Grimwood J."/>
            <person name="Schmutz J."/>
            <person name="Soltis P."/>
            <person name="Soltis D."/>
            <person name="Chen Z.-H."/>
        </authorList>
    </citation>
    <scope>NUCLEOTIDE SEQUENCE</scope>
    <source>
        <strain evidence="2">Whitten #5841</strain>
        <tissue evidence="2">Leaf</tissue>
    </source>
</reference>
<protein>
    <recommendedName>
        <fullName evidence="4">Cell cycle checkpoint control protein RAD9A</fullName>
    </recommendedName>
</protein>
<evidence type="ECO:0000256" key="1">
    <source>
        <dbReference type="SAM" id="MobiDB-lite"/>
    </source>
</evidence>
<dbReference type="AlphaFoldDB" id="A0A8T2QCU9"/>
<sequence length="490" mass="54490">MECLLTGNQIKALQRSINCLARIGNELLIEALPEKLILRALNASRSAFLEISFKARFFDAYRVLVPVAQCGVLLKAVCTVFRLPPSSMERIAIILPDIAATKLQWTLECLHGIRKTYWITCISDPDMQHVALERDSFPSHLVVKPCDLNRLLSNFQASLQEITLIATEPSPMWTMGSKSIPDGKAVELRSYIDPVKESNDAALHTQLWIDPAEELQEYVHQGLAVDVTFSLKELKAFLAFCEGSEADMHIFFEKAGKPILLAPRFGLDDSRYADFDAVLVLATMLGSQLREADSEGTLPQVGGNSTPHSQVNRPNVDVAPEPQISLQRMQRLSVSVSRSADRHSDQTKIWSEVSGSATKSWDNRDAIRVSTYLQDSNHASEEILLDLHHHQIDQSKTINHENAAIPHDCTHPSSPLPSSTMRIGDGIPQPIQRHGSSGAVLDPVPNIQVDRSFVFIRNPGNWVSDTDDDDDDEDDDSCVQSTPPQRRGMF</sequence>
<dbReference type="GO" id="GO:0031573">
    <property type="term" value="P:mitotic intra-S DNA damage checkpoint signaling"/>
    <property type="evidence" value="ECO:0007669"/>
    <property type="project" value="TreeGrafter"/>
</dbReference>
<name>A0A8T2QCU9_CERRI</name>
<dbReference type="PANTHER" id="PTHR15237:SF0">
    <property type="entry name" value="CELL CYCLE CHECKPOINT CONTROL PROTEIN"/>
    <property type="match status" value="1"/>
</dbReference>
<dbReference type="GO" id="GO:0030896">
    <property type="term" value="C:checkpoint clamp complex"/>
    <property type="evidence" value="ECO:0007669"/>
    <property type="project" value="InterPro"/>
</dbReference>
<dbReference type="InterPro" id="IPR007268">
    <property type="entry name" value="Rad9/Ddc1"/>
</dbReference>
<dbReference type="GO" id="GO:0071479">
    <property type="term" value="P:cellular response to ionizing radiation"/>
    <property type="evidence" value="ECO:0007669"/>
    <property type="project" value="TreeGrafter"/>
</dbReference>
<dbReference type="GO" id="GO:0006281">
    <property type="term" value="P:DNA repair"/>
    <property type="evidence" value="ECO:0007669"/>
    <property type="project" value="TreeGrafter"/>
</dbReference>
<dbReference type="OMA" id="AYEHPSD"/>
<dbReference type="Proteomes" id="UP000825935">
    <property type="component" value="Chromosome 36"/>
</dbReference>
<feature type="compositionally biased region" description="Polar residues" evidence="1">
    <location>
        <begin position="302"/>
        <end position="313"/>
    </location>
</feature>
<dbReference type="GO" id="GO:0000076">
    <property type="term" value="P:DNA replication checkpoint signaling"/>
    <property type="evidence" value="ECO:0007669"/>
    <property type="project" value="TreeGrafter"/>
</dbReference>
<feature type="region of interest" description="Disordered" evidence="1">
    <location>
        <begin position="293"/>
        <end position="316"/>
    </location>
</feature>
<dbReference type="InterPro" id="IPR046938">
    <property type="entry name" value="DNA_clamp_sf"/>
</dbReference>
<evidence type="ECO:0000313" key="3">
    <source>
        <dbReference type="Proteomes" id="UP000825935"/>
    </source>
</evidence>
<proteinExistence type="predicted"/>